<evidence type="ECO:0000256" key="4">
    <source>
        <dbReference type="SAM" id="Coils"/>
    </source>
</evidence>
<dbReference type="InterPro" id="IPR000055">
    <property type="entry name" value="Restrct_endonuc_typeI_TRD"/>
</dbReference>
<evidence type="ECO:0000313" key="7">
    <source>
        <dbReference type="EMBL" id="CAA0081107.1"/>
    </source>
</evidence>
<dbReference type="PANTHER" id="PTHR43140:SF1">
    <property type="entry name" value="TYPE I RESTRICTION ENZYME ECOKI SPECIFICITY SUBUNIT"/>
    <property type="match status" value="1"/>
</dbReference>
<gene>
    <name evidence="8" type="primary">hsdS</name>
    <name evidence="7" type="ORF">IHBHHGIJ_00271</name>
    <name evidence="8" type="ORF">KFEGEMFD_00879</name>
</gene>
<keyword evidence="3" id="KW-0238">DNA-binding</keyword>
<reference evidence="9 10" key="1">
    <citation type="submission" date="2019-11" db="EMBL/GenBank/DDBJ databases">
        <authorList>
            <person name="Holert J."/>
        </authorList>
    </citation>
    <scope>NUCLEOTIDE SEQUENCE [LARGE SCALE GENOMIC DNA]</scope>
    <source>
        <strain evidence="8">BC3_2A</strain>
        <strain evidence="7">SB11_1A</strain>
    </source>
</reference>
<feature type="coiled-coil region" evidence="4">
    <location>
        <begin position="445"/>
        <end position="472"/>
    </location>
</feature>
<keyword evidence="4" id="KW-0175">Coiled coil</keyword>
<evidence type="ECO:0000256" key="3">
    <source>
        <dbReference type="ARBA" id="ARBA00023125"/>
    </source>
</evidence>
<name>A0A5S9N6U0_9GAMM</name>
<evidence type="ECO:0000256" key="2">
    <source>
        <dbReference type="ARBA" id="ARBA00022747"/>
    </source>
</evidence>
<evidence type="ECO:0000259" key="6">
    <source>
        <dbReference type="Pfam" id="PF01420"/>
    </source>
</evidence>
<evidence type="ECO:0000313" key="8">
    <source>
        <dbReference type="EMBL" id="CAA0085268.1"/>
    </source>
</evidence>
<dbReference type="GO" id="GO:0003677">
    <property type="term" value="F:DNA binding"/>
    <property type="evidence" value="ECO:0007669"/>
    <property type="project" value="UniProtKB-KW"/>
</dbReference>
<evidence type="ECO:0000256" key="1">
    <source>
        <dbReference type="ARBA" id="ARBA00010923"/>
    </source>
</evidence>
<keyword evidence="9" id="KW-1185">Reference proteome</keyword>
<dbReference type="InterPro" id="IPR044946">
    <property type="entry name" value="Restrct_endonuc_typeI_TRD_sf"/>
</dbReference>
<feature type="region of interest" description="Disordered" evidence="5">
    <location>
        <begin position="510"/>
        <end position="531"/>
    </location>
</feature>
<dbReference type="GO" id="GO:0009307">
    <property type="term" value="P:DNA restriction-modification system"/>
    <property type="evidence" value="ECO:0007669"/>
    <property type="project" value="UniProtKB-KW"/>
</dbReference>
<comment type="similarity">
    <text evidence="1">Belongs to the type-I restriction system S methylase family.</text>
</comment>
<dbReference type="AlphaFoldDB" id="A0A5S9N6U0"/>
<feature type="domain" description="Type I restriction modification DNA specificity" evidence="6">
    <location>
        <begin position="305"/>
        <end position="461"/>
    </location>
</feature>
<dbReference type="Proteomes" id="UP000439591">
    <property type="component" value="Unassembled WGS sequence"/>
</dbReference>
<evidence type="ECO:0000313" key="10">
    <source>
        <dbReference type="Proteomes" id="UP000439591"/>
    </source>
</evidence>
<dbReference type="InterPro" id="IPR051212">
    <property type="entry name" value="Type-I_RE_S_subunit"/>
</dbReference>
<dbReference type="Pfam" id="PF01420">
    <property type="entry name" value="Methylase_S"/>
    <property type="match status" value="2"/>
</dbReference>
<dbReference type="CDD" id="cd17497">
    <property type="entry name" value="RMtype1_S_TteMORF1547P-TRD2-CR2_like"/>
    <property type="match status" value="1"/>
</dbReference>
<dbReference type="EMBL" id="CACSIK010000001">
    <property type="protein sequence ID" value="CAA0081107.1"/>
    <property type="molecule type" value="Genomic_DNA"/>
</dbReference>
<feature type="compositionally biased region" description="Basic residues" evidence="5">
    <location>
        <begin position="517"/>
        <end position="531"/>
    </location>
</feature>
<dbReference type="EMBL" id="CACSIM010000001">
    <property type="protein sequence ID" value="CAA0085268.1"/>
    <property type="molecule type" value="Genomic_DNA"/>
</dbReference>
<dbReference type="CDD" id="cd17246">
    <property type="entry name" value="RMtype1_S_SonII-TRD2-CR2_like"/>
    <property type="match status" value="1"/>
</dbReference>
<keyword evidence="2" id="KW-0680">Restriction system</keyword>
<proteinExistence type="inferred from homology"/>
<feature type="domain" description="Type I restriction modification DNA specificity" evidence="6">
    <location>
        <begin position="40"/>
        <end position="205"/>
    </location>
</feature>
<dbReference type="SUPFAM" id="SSF116734">
    <property type="entry name" value="DNA methylase specificity domain"/>
    <property type="match status" value="2"/>
</dbReference>
<accession>A0A5S9N6U0</accession>
<sequence>MSNTNSQDKVAEVTANYAAITPEAKRHSRESGNLEIPNCWTSAKLTDIAILNMGQSPSSSDVNTNGTGIVFFQGKAEFGKLYPTPKKYCTAPKKIAESGDILLSIRAPVGPTNLANQKTAIGRGLAAIKATPSLTDPKFLLHYFRALEPWLSQQGTGTTFKAVSGQFLKEITATLPPLAEQKVIADKLDELLAQVDTLKTRLDAIPAILKRFRQSVLAAAVSGKLTEEWRDNKHSFTTKELIKKLDAERREVLEQEISQGNKETARLLKKIKSHSPKLPDETLPTNWEWTTFMQAMERVVDCHNKTAPYENDGIPLIRTPDIRDGKISLDGARYISQKTYEYWSRRCPPEQGDIIFTREAPMGEAGIVPKGVTLCMGQRMMLLRPMPKFVNPEYTLLNIQSVQFQERMLKQAIGTGVKHLRVADVEALVFPLAPLAEQTEIVRRVDQLFAYADQIEQQVKNAQARVNQLTQSILAKAFRGELTAQWREENPELISGENSAEALLERIKAERAAATTKKTRTKKPATRKTKA</sequence>
<evidence type="ECO:0000256" key="5">
    <source>
        <dbReference type="SAM" id="MobiDB-lite"/>
    </source>
</evidence>
<dbReference type="Gene3D" id="3.90.220.20">
    <property type="entry name" value="DNA methylase specificity domains"/>
    <property type="match status" value="2"/>
</dbReference>
<dbReference type="PANTHER" id="PTHR43140">
    <property type="entry name" value="TYPE-1 RESTRICTION ENZYME ECOKI SPECIFICITY PROTEIN"/>
    <property type="match status" value="1"/>
</dbReference>
<dbReference type="Proteomes" id="UP000435877">
    <property type="component" value="Unassembled WGS sequence"/>
</dbReference>
<organism evidence="8 10">
    <name type="scientific">Zhongshania aliphaticivorans</name>
    <dbReference type="NCBI Taxonomy" id="1470434"/>
    <lineage>
        <taxon>Bacteria</taxon>
        <taxon>Pseudomonadati</taxon>
        <taxon>Pseudomonadota</taxon>
        <taxon>Gammaproteobacteria</taxon>
        <taxon>Cellvibrionales</taxon>
        <taxon>Spongiibacteraceae</taxon>
        <taxon>Zhongshania</taxon>
    </lineage>
</organism>
<dbReference type="RefSeq" id="WP_159266979.1">
    <property type="nucleotide sequence ID" value="NZ_CACSIK010000001.1"/>
</dbReference>
<protein>
    <submittedName>
        <fullName evidence="8">Type-1 restriction enzyme EcoKI specificity protein</fullName>
    </submittedName>
</protein>
<dbReference type="OrthoDB" id="5677527at2"/>
<evidence type="ECO:0000313" key="9">
    <source>
        <dbReference type="Proteomes" id="UP000435877"/>
    </source>
</evidence>